<organism evidence="11 12">
    <name type="scientific">Paenibacillus rigui</name>
    <dbReference type="NCBI Taxonomy" id="554312"/>
    <lineage>
        <taxon>Bacteria</taxon>
        <taxon>Bacillati</taxon>
        <taxon>Bacillota</taxon>
        <taxon>Bacilli</taxon>
        <taxon>Bacillales</taxon>
        <taxon>Paenibacillaceae</taxon>
        <taxon>Paenibacillus</taxon>
    </lineage>
</organism>
<keyword evidence="12" id="KW-1185">Reference proteome</keyword>
<dbReference type="AlphaFoldDB" id="A0A229UP30"/>
<dbReference type="Proteomes" id="UP000215509">
    <property type="component" value="Unassembled WGS sequence"/>
</dbReference>
<dbReference type="GO" id="GO:0016020">
    <property type="term" value="C:membrane"/>
    <property type="evidence" value="ECO:0007669"/>
    <property type="project" value="UniProtKB-SubCell"/>
</dbReference>
<reference evidence="11 12" key="1">
    <citation type="submission" date="2017-07" db="EMBL/GenBank/DDBJ databases">
        <title>Genome sequencing and assembly of Paenibacillus rigui.</title>
        <authorList>
            <person name="Mayilraj S."/>
        </authorList>
    </citation>
    <scope>NUCLEOTIDE SEQUENCE [LARGE SCALE GENOMIC DNA]</scope>
    <source>
        <strain evidence="11 12">JCM 16352</strain>
    </source>
</reference>
<dbReference type="PANTHER" id="PTHR35789:SF1">
    <property type="entry name" value="SPORE GERMINATION PROTEIN B3"/>
    <property type="match status" value="1"/>
</dbReference>
<name>A0A229UP30_9BACL</name>
<comment type="caution">
    <text evidence="11">The sequence shown here is derived from an EMBL/GenBank/DDBJ whole genome shotgun (WGS) entry which is preliminary data.</text>
</comment>
<dbReference type="InterPro" id="IPR008844">
    <property type="entry name" value="Spore_GerAC-like"/>
</dbReference>
<evidence type="ECO:0000256" key="3">
    <source>
        <dbReference type="ARBA" id="ARBA00022544"/>
    </source>
</evidence>
<gene>
    <name evidence="11" type="ORF">CF651_16150</name>
</gene>
<keyword evidence="4 8" id="KW-0732">Signal</keyword>
<dbReference type="InterPro" id="IPR038501">
    <property type="entry name" value="Spore_GerAC_C_sf"/>
</dbReference>
<dbReference type="Pfam" id="PF25198">
    <property type="entry name" value="Spore_GerAC_N"/>
    <property type="match status" value="1"/>
</dbReference>
<proteinExistence type="inferred from homology"/>
<evidence type="ECO:0000259" key="10">
    <source>
        <dbReference type="Pfam" id="PF25198"/>
    </source>
</evidence>
<protein>
    <submittedName>
        <fullName evidence="11">Uncharacterized protein</fullName>
    </submittedName>
</protein>
<dbReference type="InterPro" id="IPR046953">
    <property type="entry name" value="Spore_GerAC-like_C"/>
</dbReference>
<accession>A0A229UP30</accession>
<comment type="similarity">
    <text evidence="2">Belongs to the GerABKC lipoprotein family.</text>
</comment>
<sequence>MLFPFLKPMLRCICVLLAVLPLAGCWSKEEFNDRAFVTLMLVDRTPSGLTELSIGFFLPNRLAPGQGQPMSKEKPFALVNRTGRDLAEAYQHVQKEVPRKVTWGALRVIIVSGAYAEHGLQPLLDFILRISDIRLKAFLYQINGKAQKVGGITPIFERFPSEIIREFSHMELLPCTTIKDVLYAHYNYGDSFIPQLSLTDKKMNSENQKVGSWLGTKGAVLIRNGKQTAEFTREQTRGIQWMTEKVKNMILTFASPTDGKPISIRIANLKQTLTIEQADDRIDVHIGIQSAGDLISTESSANLSDLTVLTQIQQAAADQIKTETMDVLKQTIAHHADLFHIGNQILWKYPELWKRIKDHWRDYYAEHTDFHAEVELRLQRFGGIKQPVLEGDQG</sequence>
<evidence type="ECO:0000256" key="1">
    <source>
        <dbReference type="ARBA" id="ARBA00004635"/>
    </source>
</evidence>
<dbReference type="InterPro" id="IPR057336">
    <property type="entry name" value="GerAC_N"/>
</dbReference>
<evidence type="ECO:0000259" key="9">
    <source>
        <dbReference type="Pfam" id="PF05504"/>
    </source>
</evidence>
<evidence type="ECO:0000256" key="8">
    <source>
        <dbReference type="SAM" id="SignalP"/>
    </source>
</evidence>
<evidence type="ECO:0000256" key="5">
    <source>
        <dbReference type="ARBA" id="ARBA00023136"/>
    </source>
</evidence>
<keyword evidence="6" id="KW-0564">Palmitate</keyword>
<keyword evidence="3" id="KW-0309">Germination</keyword>
<keyword evidence="5" id="KW-0472">Membrane</keyword>
<dbReference type="Gene3D" id="3.30.300.210">
    <property type="entry name" value="Nutrient germinant receptor protein C, domain 3"/>
    <property type="match status" value="1"/>
</dbReference>
<feature type="signal peptide" evidence="8">
    <location>
        <begin position="1"/>
        <end position="23"/>
    </location>
</feature>
<comment type="subcellular location">
    <subcellularLocation>
        <location evidence="1">Membrane</location>
        <topology evidence="1">Lipid-anchor</topology>
    </subcellularLocation>
</comment>
<evidence type="ECO:0000313" key="12">
    <source>
        <dbReference type="Proteomes" id="UP000215509"/>
    </source>
</evidence>
<feature type="domain" description="Spore germination GerAC-like C-terminal" evidence="9">
    <location>
        <begin position="218"/>
        <end position="382"/>
    </location>
</feature>
<keyword evidence="7" id="KW-0449">Lipoprotein</keyword>
<feature type="chain" id="PRO_5039112085" evidence="8">
    <location>
        <begin position="24"/>
        <end position="394"/>
    </location>
</feature>
<dbReference type="Pfam" id="PF05504">
    <property type="entry name" value="Spore_GerAC"/>
    <property type="match status" value="1"/>
</dbReference>
<evidence type="ECO:0000256" key="6">
    <source>
        <dbReference type="ARBA" id="ARBA00023139"/>
    </source>
</evidence>
<dbReference type="EMBL" id="NMQW01000023">
    <property type="protein sequence ID" value="OXM85138.1"/>
    <property type="molecule type" value="Genomic_DNA"/>
</dbReference>
<evidence type="ECO:0000313" key="11">
    <source>
        <dbReference type="EMBL" id="OXM85138.1"/>
    </source>
</evidence>
<dbReference type="GO" id="GO:0009847">
    <property type="term" value="P:spore germination"/>
    <property type="evidence" value="ECO:0007669"/>
    <property type="project" value="InterPro"/>
</dbReference>
<evidence type="ECO:0000256" key="4">
    <source>
        <dbReference type="ARBA" id="ARBA00022729"/>
    </source>
</evidence>
<evidence type="ECO:0000256" key="7">
    <source>
        <dbReference type="ARBA" id="ARBA00023288"/>
    </source>
</evidence>
<dbReference type="RefSeq" id="WP_094015901.1">
    <property type="nucleotide sequence ID" value="NZ_NMQW01000023.1"/>
</dbReference>
<dbReference type="OrthoDB" id="9816067at2"/>
<evidence type="ECO:0000256" key="2">
    <source>
        <dbReference type="ARBA" id="ARBA00007886"/>
    </source>
</evidence>
<dbReference type="PANTHER" id="PTHR35789">
    <property type="entry name" value="SPORE GERMINATION PROTEIN B3"/>
    <property type="match status" value="1"/>
</dbReference>
<dbReference type="NCBIfam" id="TIGR02887">
    <property type="entry name" value="spore_ger_x_C"/>
    <property type="match status" value="1"/>
</dbReference>
<feature type="domain" description="Spore germination protein N-terminal" evidence="10">
    <location>
        <begin position="28"/>
        <end position="197"/>
    </location>
</feature>